<dbReference type="InterPro" id="IPR029071">
    <property type="entry name" value="Ubiquitin-like_domsf"/>
</dbReference>
<accession>A0AAN7CW15</accession>
<dbReference type="Proteomes" id="UP001303647">
    <property type="component" value="Unassembled WGS sequence"/>
</dbReference>
<feature type="region of interest" description="Disordered" evidence="1">
    <location>
        <begin position="1"/>
        <end position="59"/>
    </location>
</feature>
<feature type="compositionally biased region" description="Acidic residues" evidence="1">
    <location>
        <begin position="1"/>
        <end position="10"/>
    </location>
</feature>
<dbReference type="PROSITE" id="PS50053">
    <property type="entry name" value="UBIQUITIN_2"/>
    <property type="match status" value="1"/>
</dbReference>
<protein>
    <recommendedName>
        <fullName evidence="2">Ubiquitin-like domain-containing protein</fullName>
    </recommendedName>
</protein>
<dbReference type="Gene3D" id="3.10.20.90">
    <property type="entry name" value="Phosphatidylinositol 3-kinase Catalytic Subunit, Chain A, domain 1"/>
    <property type="match status" value="1"/>
</dbReference>
<evidence type="ECO:0000259" key="2">
    <source>
        <dbReference type="PROSITE" id="PS50053"/>
    </source>
</evidence>
<gene>
    <name evidence="3" type="ORF">C7999DRAFT_14058</name>
</gene>
<feature type="region of interest" description="Disordered" evidence="1">
    <location>
        <begin position="71"/>
        <end position="249"/>
    </location>
</feature>
<evidence type="ECO:0000313" key="3">
    <source>
        <dbReference type="EMBL" id="KAK4247943.1"/>
    </source>
</evidence>
<feature type="compositionally biased region" description="Basic and acidic residues" evidence="1">
    <location>
        <begin position="36"/>
        <end position="59"/>
    </location>
</feature>
<sequence length="505" mass="56105">MATMVTDDEVPAAAPAPKTKALPFKRTVARKQQSRQPEEPNERANNTEHDTDLDFFRHTDEVFPQILREVSREASEVRDEKHHSRKRRKLSSSPVDSAGLHRQSNTLGDPNEEDELIMDVKGKGKEIVRPRRPSTPLELPAAQSAPETAGSSRTTRSKTAAPTRGSSRNPAGSPGVPVTILDSDDDDDDDVKPITLSPNKQRDSSNPVTPARPVGASSTASSPIEILSNHNPNPDADADANANPPSGDDFSEWVTKARALQTSESQTAVVEVLTTSRIEGCDRPVRTRCRMNQAVQIILRAWIDRTRNPQVVIPDDVAARMFLTWKGNKIYGHSTLASLGVRVDAHGRLRDNHGEGYTRDGLHLEVWTQEAYDAYQESRSKERQVKLGVADYEDHDDDVEGGGIDDLRQGRDGAEQASVVQQQKKRIRVVLKTKDHEPVKLTAGEDTSVDMLIEVFRDQRKIGPEWDVSMWFDGERLEEDSVVTDLDIDPDDVNQLEVHVKRIGS</sequence>
<dbReference type="EMBL" id="MU857645">
    <property type="protein sequence ID" value="KAK4247943.1"/>
    <property type="molecule type" value="Genomic_DNA"/>
</dbReference>
<feature type="compositionally biased region" description="Basic and acidic residues" evidence="1">
    <location>
        <begin position="71"/>
        <end position="82"/>
    </location>
</feature>
<keyword evidence="4" id="KW-1185">Reference proteome</keyword>
<dbReference type="SUPFAM" id="SSF54236">
    <property type="entry name" value="Ubiquitin-like"/>
    <property type="match status" value="1"/>
</dbReference>
<proteinExistence type="predicted"/>
<feature type="compositionally biased region" description="Polar residues" evidence="1">
    <location>
        <begin position="196"/>
        <end position="208"/>
    </location>
</feature>
<dbReference type="AlphaFoldDB" id="A0AAN7CW15"/>
<reference evidence="3" key="2">
    <citation type="submission" date="2023-05" db="EMBL/GenBank/DDBJ databases">
        <authorList>
            <consortium name="Lawrence Berkeley National Laboratory"/>
            <person name="Steindorff A."/>
            <person name="Hensen N."/>
            <person name="Bonometti L."/>
            <person name="Westerberg I."/>
            <person name="Brannstrom I.O."/>
            <person name="Guillou S."/>
            <person name="Cros-Aarteil S."/>
            <person name="Calhoun S."/>
            <person name="Haridas S."/>
            <person name="Kuo A."/>
            <person name="Mondo S."/>
            <person name="Pangilinan J."/>
            <person name="Riley R."/>
            <person name="Labutti K."/>
            <person name="Andreopoulos B."/>
            <person name="Lipzen A."/>
            <person name="Chen C."/>
            <person name="Yanf M."/>
            <person name="Daum C."/>
            <person name="Ng V."/>
            <person name="Clum A."/>
            <person name="Ohm R."/>
            <person name="Martin F."/>
            <person name="Silar P."/>
            <person name="Natvig D."/>
            <person name="Lalanne C."/>
            <person name="Gautier V."/>
            <person name="Ament-Velasquez S.L."/>
            <person name="Kruys A."/>
            <person name="Hutchinson M.I."/>
            <person name="Powell A.J."/>
            <person name="Barry K."/>
            <person name="Miller A.N."/>
            <person name="Grigoriev I.V."/>
            <person name="Debuchy R."/>
            <person name="Gladieux P."/>
            <person name="Thoren M.H."/>
            <person name="Johannesson H."/>
        </authorList>
    </citation>
    <scope>NUCLEOTIDE SEQUENCE</scope>
    <source>
        <strain evidence="3">CBS 359.72</strain>
    </source>
</reference>
<dbReference type="Pfam" id="PF11976">
    <property type="entry name" value="Rad60-SLD"/>
    <property type="match status" value="1"/>
</dbReference>
<reference evidence="3" key="1">
    <citation type="journal article" date="2023" name="Mol. Phylogenet. Evol.">
        <title>Genome-scale phylogeny and comparative genomics of the fungal order Sordariales.</title>
        <authorList>
            <person name="Hensen N."/>
            <person name="Bonometti L."/>
            <person name="Westerberg I."/>
            <person name="Brannstrom I.O."/>
            <person name="Guillou S."/>
            <person name="Cros-Aarteil S."/>
            <person name="Calhoun S."/>
            <person name="Haridas S."/>
            <person name="Kuo A."/>
            <person name="Mondo S."/>
            <person name="Pangilinan J."/>
            <person name="Riley R."/>
            <person name="LaButti K."/>
            <person name="Andreopoulos B."/>
            <person name="Lipzen A."/>
            <person name="Chen C."/>
            <person name="Yan M."/>
            <person name="Daum C."/>
            <person name="Ng V."/>
            <person name="Clum A."/>
            <person name="Steindorff A."/>
            <person name="Ohm R.A."/>
            <person name="Martin F."/>
            <person name="Silar P."/>
            <person name="Natvig D.O."/>
            <person name="Lalanne C."/>
            <person name="Gautier V."/>
            <person name="Ament-Velasquez S.L."/>
            <person name="Kruys A."/>
            <person name="Hutchinson M.I."/>
            <person name="Powell A.J."/>
            <person name="Barry K."/>
            <person name="Miller A.N."/>
            <person name="Grigoriev I.V."/>
            <person name="Debuchy R."/>
            <person name="Gladieux P."/>
            <person name="Hiltunen Thoren M."/>
            <person name="Johannesson H."/>
        </authorList>
    </citation>
    <scope>NUCLEOTIDE SEQUENCE</scope>
    <source>
        <strain evidence="3">CBS 359.72</strain>
    </source>
</reference>
<feature type="domain" description="Ubiquitin-like" evidence="2">
    <location>
        <begin position="427"/>
        <end position="492"/>
    </location>
</feature>
<feature type="compositionally biased region" description="Basic and acidic residues" evidence="1">
    <location>
        <begin position="118"/>
        <end position="129"/>
    </location>
</feature>
<dbReference type="InterPro" id="IPR022617">
    <property type="entry name" value="Rad60/SUMO-like_dom"/>
</dbReference>
<dbReference type="InterPro" id="IPR000626">
    <property type="entry name" value="Ubiquitin-like_dom"/>
</dbReference>
<evidence type="ECO:0000256" key="1">
    <source>
        <dbReference type="SAM" id="MobiDB-lite"/>
    </source>
</evidence>
<comment type="caution">
    <text evidence="3">The sequence shown here is derived from an EMBL/GenBank/DDBJ whole genome shotgun (WGS) entry which is preliminary data.</text>
</comment>
<evidence type="ECO:0000313" key="4">
    <source>
        <dbReference type="Proteomes" id="UP001303647"/>
    </source>
</evidence>
<name>A0AAN7CW15_9PEZI</name>
<organism evidence="3 4">
    <name type="scientific">Corynascus novoguineensis</name>
    <dbReference type="NCBI Taxonomy" id="1126955"/>
    <lineage>
        <taxon>Eukaryota</taxon>
        <taxon>Fungi</taxon>
        <taxon>Dikarya</taxon>
        <taxon>Ascomycota</taxon>
        <taxon>Pezizomycotina</taxon>
        <taxon>Sordariomycetes</taxon>
        <taxon>Sordariomycetidae</taxon>
        <taxon>Sordariales</taxon>
        <taxon>Chaetomiaceae</taxon>
        <taxon>Corynascus</taxon>
    </lineage>
</organism>
<feature type="compositionally biased region" description="Low complexity" evidence="1">
    <location>
        <begin position="231"/>
        <end position="245"/>
    </location>
</feature>
<feature type="compositionally biased region" description="Polar residues" evidence="1">
    <location>
        <begin position="145"/>
        <end position="170"/>
    </location>
</feature>